<dbReference type="SMART" id="SM00421">
    <property type="entry name" value="HTH_LUXR"/>
    <property type="match status" value="1"/>
</dbReference>
<evidence type="ECO:0000256" key="1">
    <source>
        <dbReference type="ARBA" id="ARBA00022741"/>
    </source>
</evidence>
<proteinExistence type="predicted"/>
<keyword evidence="1" id="KW-0547">Nucleotide-binding</keyword>
<keyword evidence="6" id="KW-1185">Reference proteome</keyword>
<evidence type="ECO:0000313" key="5">
    <source>
        <dbReference type="EMBL" id="MBS2547861.1"/>
    </source>
</evidence>
<name>A0ABS5KPA0_9ACTN</name>
<accession>A0ABS5KPA0</accession>
<evidence type="ECO:0000256" key="2">
    <source>
        <dbReference type="ARBA" id="ARBA00022840"/>
    </source>
</evidence>
<feature type="region of interest" description="Disordered" evidence="3">
    <location>
        <begin position="888"/>
        <end position="920"/>
    </location>
</feature>
<feature type="domain" description="HTH luxR-type" evidence="4">
    <location>
        <begin position="918"/>
        <end position="983"/>
    </location>
</feature>
<dbReference type="InterPro" id="IPR036388">
    <property type="entry name" value="WH-like_DNA-bd_sf"/>
</dbReference>
<dbReference type="Gene3D" id="1.10.10.10">
    <property type="entry name" value="Winged helix-like DNA-binding domain superfamily/Winged helix DNA-binding domain"/>
    <property type="match status" value="1"/>
</dbReference>
<dbReference type="PROSITE" id="PS00622">
    <property type="entry name" value="HTH_LUXR_1"/>
    <property type="match status" value="1"/>
</dbReference>
<gene>
    <name evidence="5" type="ORF">KGQ19_13395</name>
</gene>
<keyword evidence="2" id="KW-0067">ATP-binding</keyword>
<dbReference type="RefSeq" id="WP_212009442.1">
    <property type="nucleotide sequence ID" value="NZ_JAAFYZ010000036.1"/>
</dbReference>
<dbReference type="PANTHER" id="PTHR16305">
    <property type="entry name" value="TESTICULAR SOLUBLE ADENYLYL CYCLASE"/>
    <property type="match status" value="1"/>
</dbReference>
<dbReference type="InterPro" id="IPR041664">
    <property type="entry name" value="AAA_16"/>
</dbReference>
<dbReference type="PRINTS" id="PR00038">
    <property type="entry name" value="HTHLUXR"/>
</dbReference>
<dbReference type="Pfam" id="PF00196">
    <property type="entry name" value="GerE"/>
    <property type="match status" value="1"/>
</dbReference>
<dbReference type="SUPFAM" id="SSF46894">
    <property type="entry name" value="C-terminal effector domain of the bipartite response regulators"/>
    <property type="match status" value="1"/>
</dbReference>
<dbReference type="PROSITE" id="PS50043">
    <property type="entry name" value="HTH_LUXR_2"/>
    <property type="match status" value="1"/>
</dbReference>
<feature type="compositionally biased region" description="Low complexity" evidence="3">
    <location>
        <begin position="899"/>
        <end position="920"/>
    </location>
</feature>
<protein>
    <submittedName>
        <fullName evidence="5">AAA family ATPase</fullName>
    </submittedName>
</protein>
<evidence type="ECO:0000256" key="3">
    <source>
        <dbReference type="SAM" id="MobiDB-lite"/>
    </source>
</evidence>
<comment type="caution">
    <text evidence="5">The sequence shown here is derived from an EMBL/GenBank/DDBJ whole genome shotgun (WGS) entry which is preliminary data.</text>
</comment>
<organism evidence="5 6">
    <name type="scientific">Catenulispora pinistramenti</name>
    <dbReference type="NCBI Taxonomy" id="2705254"/>
    <lineage>
        <taxon>Bacteria</taxon>
        <taxon>Bacillati</taxon>
        <taxon>Actinomycetota</taxon>
        <taxon>Actinomycetes</taxon>
        <taxon>Catenulisporales</taxon>
        <taxon>Catenulisporaceae</taxon>
        <taxon>Catenulispora</taxon>
    </lineage>
</organism>
<dbReference type="InterPro" id="IPR016032">
    <property type="entry name" value="Sig_transdc_resp-reg_C-effctor"/>
</dbReference>
<dbReference type="InterPro" id="IPR027417">
    <property type="entry name" value="P-loop_NTPase"/>
</dbReference>
<evidence type="ECO:0000259" key="4">
    <source>
        <dbReference type="PROSITE" id="PS50043"/>
    </source>
</evidence>
<dbReference type="Proteomes" id="UP000730482">
    <property type="component" value="Unassembled WGS sequence"/>
</dbReference>
<dbReference type="PANTHER" id="PTHR16305:SF35">
    <property type="entry name" value="TRANSCRIPTIONAL ACTIVATOR DOMAIN"/>
    <property type="match status" value="1"/>
</dbReference>
<feature type="compositionally biased region" description="Basic and acidic residues" evidence="3">
    <location>
        <begin position="888"/>
        <end position="898"/>
    </location>
</feature>
<dbReference type="InterPro" id="IPR000792">
    <property type="entry name" value="Tscrpt_reg_LuxR_C"/>
</dbReference>
<dbReference type="EMBL" id="JAAFYZ010000036">
    <property type="protein sequence ID" value="MBS2547861.1"/>
    <property type="molecule type" value="Genomic_DNA"/>
</dbReference>
<evidence type="ECO:0000313" key="6">
    <source>
        <dbReference type="Proteomes" id="UP000730482"/>
    </source>
</evidence>
<dbReference type="InterPro" id="IPR011990">
    <property type="entry name" value="TPR-like_helical_dom_sf"/>
</dbReference>
<reference evidence="5 6" key="1">
    <citation type="submission" date="2020-02" db="EMBL/GenBank/DDBJ databases">
        <title>Acidophilic actinobacteria isolated from forest soil.</title>
        <authorList>
            <person name="Golinska P."/>
        </authorList>
    </citation>
    <scope>NUCLEOTIDE SEQUENCE [LARGE SCALE GENOMIC DNA]</scope>
    <source>
        <strain evidence="5 6">NL8</strain>
    </source>
</reference>
<dbReference type="CDD" id="cd06170">
    <property type="entry name" value="LuxR_C_like"/>
    <property type="match status" value="1"/>
</dbReference>
<sequence>MVDVTTDRDRADRALTSAAGADGLFVGREAELDVLTRMLGQLQDGLARVIEVTGEPGIGKSRMLAEVRRRAAERGAAVFGGTASEPARDRPFALLVDALDDPLAGLDVDDLGTGISDGALRLLGTVFPSLAAPAAARGPAQECVPPPDLHRVYRAMQELLRAKARPTLVLALDDLHHADEESLEIIAQLVRRPVPIPLLLVLAYRPRQISARLRAALVGTAWTHERLHLGPLAERDMERLLGERGTAGWRRTLYRESQGNPFYLKALSSCDPQVPAAGSGWSRDKLPHSVEAVLLAEFDALTDAAQLMARSGAVLGESFSPKLAAAIAGLKETRALPAIDELAARDLVRPAAGTHELAFRHTLVHRVVYDSAKPGWLLGAHARAAVVMELEGHSAVVRAHHVERIAGPGDLAALEVLAEAAEAVRWQAPATAARWLTAALRLVPDNYQRSPRRLELSLRLGTALGVSGHPAASRDVLREVLCHLPDEPRGPRAEAVAFCAMMNRLLRRHTEANALLDREISAHAGSDTAELAMLEFERASSELMAGGIAAARDLARRAQGTAGKHGLPGLQAAALGLQAVAACLRGDVRDTAKYLEEGAAIVDGLLDSELAERLDAAVWVGWGELLLERPHDALRHIDRALALAHAREQFLALPHPLVARFLILRSVGRLAEATSCAEDAVDLAQLSGSGEQRAGALVLYRWARAWTRKPDPASRPAEPGQSVVEDWFESVLTFIRAEHCLESGDTEACLAAIRAGGLPELERIAPWSRVEWYELLTRVALCAGHVEEAQSWADRALSSAADLGLPGRCGLALLAQAQVAAQRAPAAALEPARAALRMFQESGMVIDELRARILVGSALAASGDAERAAAELQSVRQDAQAYGALRLADHTTRTRREPGPGAAAPAKPESGPGPESEPESAIAALTGREKEVAVLVSDGLTNRQIARRLRLAEKTIETHLSHIFAKLEVSSRTAVAGMVLREVRRATEY</sequence>
<dbReference type="Gene3D" id="3.40.50.300">
    <property type="entry name" value="P-loop containing nucleotide triphosphate hydrolases"/>
    <property type="match status" value="1"/>
</dbReference>
<dbReference type="SUPFAM" id="SSF52540">
    <property type="entry name" value="P-loop containing nucleoside triphosphate hydrolases"/>
    <property type="match status" value="1"/>
</dbReference>
<dbReference type="Pfam" id="PF13191">
    <property type="entry name" value="AAA_16"/>
    <property type="match status" value="1"/>
</dbReference>
<dbReference type="Gene3D" id="1.25.40.10">
    <property type="entry name" value="Tetratricopeptide repeat domain"/>
    <property type="match status" value="1"/>
</dbReference>